<dbReference type="EMBL" id="JAIWQS010000011">
    <property type="protein sequence ID" value="KAJ8749920.1"/>
    <property type="molecule type" value="Genomic_DNA"/>
</dbReference>
<dbReference type="Pfam" id="PF00230">
    <property type="entry name" value="MIP"/>
    <property type="match status" value="1"/>
</dbReference>
<dbReference type="InterPro" id="IPR000425">
    <property type="entry name" value="MIP"/>
</dbReference>
<dbReference type="SUPFAM" id="SSF81338">
    <property type="entry name" value="Aquaporin-like"/>
    <property type="match status" value="1"/>
</dbReference>
<evidence type="ECO:0000256" key="8">
    <source>
        <dbReference type="SAM" id="Phobius"/>
    </source>
</evidence>
<comment type="caution">
    <text evidence="9">The sequence shown here is derived from an EMBL/GenBank/DDBJ whole genome shotgun (WGS) entry which is preliminary data.</text>
</comment>
<feature type="transmembrane region" description="Helical" evidence="8">
    <location>
        <begin position="62"/>
        <end position="81"/>
    </location>
</feature>
<evidence type="ECO:0000313" key="10">
    <source>
        <dbReference type="Proteomes" id="UP001159364"/>
    </source>
</evidence>
<evidence type="ECO:0000256" key="1">
    <source>
        <dbReference type="ARBA" id="ARBA00004141"/>
    </source>
</evidence>
<dbReference type="Proteomes" id="UP001159364">
    <property type="component" value="Linkage Group LG11"/>
</dbReference>
<feature type="transmembrane region" description="Helical" evidence="8">
    <location>
        <begin position="28"/>
        <end position="50"/>
    </location>
</feature>
<keyword evidence="3 7" id="KW-0812">Transmembrane</keyword>
<dbReference type="FunFam" id="1.20.1080.10:FF:000002">
    <property type="entry name" value="Probable aquaporin TIP1-1"/>
    <property type="match status" value="1"/>
</dbReference>
<evidence type="ECO:0000256" key="4">
    <source>
        <dbReference type="ARBA" id="ARBA00022989"/>
    </source>
</evidence>
<dbReference type="NCBIfam" id="TIGR00861">
    <property type="entry name" value="MIP"/>
    <property type="match status" value="1"/>
</dbReference>
<sequence>MPPRILIVERIVIGRVQDDVTHPNALKAALAEFISVLIFVFAGEGCTMSFNKLTDNGKNTPAGIIAASLAHGFGLFVGVSVSANISGGHVNPAVTFGAFLGGHISLLRGLLYWVAQLLGSTVACLLLKFCTHGMTTSAFSLSSGVSVWNAFVFEIVMTFGLVYTVYATALDPKKGNVGIIAPLAIGLTVGANVFAGGAFEGASMNPSVSFGPALVSWDWTNHWVYWAGPLIGGGIAAIVYSLFFIDHDTHEPLPSVEF</sequence>
<evidence type="ECO:0000256" key="2">
    <source>
        <dbReference type="ARBA" id="ARBA00022448"/>
    </source>
</evidence>
<dbReference type="GO" id="GO:0015250">
    <property type="term" value="F:water channel activity"/>
    <property type="evidence" value="ECO:0007669"/>
    <property type="project" value="TreeGrafter"/>
</dbReference>
<feature type="transmembrane region" description="Helical" evidence="8">
    <location>
        <begin position="223"/>
        <end position="245"/>
    </location>
</feature>
<accession>A0AAV8SCL0</accession>
<comment type="similarity">
    <text evidence="6">Belongs to the MIP/aquaporin (TC 1.A.8) family. TIP (TC 1.A.8.10) subfamily.</text>
</comment>
<evidence type="ECO:0000313" key="9">
    <source>
        <dbReference type="EMBL" id="KAJ8749920.1"/>
    </source>
</evidence>
<dbReference type="CDD" id="cd00333">
    <property type="entry name" value="MIP"/>
    <property type="match status" value="1"/>
</dbReference>
<evidence type="ECO:0000256" key="6">
    <source>
        <dbReference type="ARBA" id="ARBA00038477"/>
    </source>
</evidence>
<comment type="subcellular location">
    <subcellularLocation>
        <location evidence="1">Membrane</location>
        <topology evidence="1">Multi-pass membrane protein</topology>
    </subcellularLocation>
</comment>
<dbReference type="InterPro" id="IPR034294">
    <property type="entry name" value="Aquaporin_transptr"/>
</dbReference>
<dbReference type="PRINTS" id="PR00783">
    <property type="entry name" value="MINTRINSICP"/>
</dbReference>
<gene>
    <name evidence="9" type="ORF">K2173_013835</name>
</gene>
<dbReference type="InterPro" id="IPR023271">
    <property type="entry name" value="Aquaporin-like"/>
</dbReference>
<proteinExistence type="inferred from homology"/>
<keyword evidence="2 7" id="KW-0813">Transport</keyword>
<keyword evidence="5 8" id="KW-0472">Membrane</keyword>
<dbReference type="PANTHER" id="PTHR45665:SF22">
    <property type="entry name" value="INTRINSIC PROTEIN, PUTATIVE-RELATED"/>
    <property type="match status" value="1"/>
</dbReference>
<keyword evidence="10" id="KW-1185">Reference proteome</keyword>
<keyword evidence="4 8" id="KW-1133">Transmembrane helix</keyword>
<dbReference type="PANTHER" id="PTHR45665">
    <property type="entry name" value="AQUAPORIN-8"/>
    <property type="match status" value="1"/>
</dbReference>
<evidence type="ECO:0000256" key="3">
    <source>
        <dbReference type="ARBA" id="ARBA00022692"/>
    </source>
</evidence>
<evidence type="ECO:0000256" key="5">
    <source>
        <dbReference type="ARBA" id="ARBA00023136"/>
    </source>
</evidence>
<organism evidence="9 10">
    <name type="scientific">Erythroxylum novogranatense</name>
    <dbReference type="NCBI Taxonomy" id="1862640"/>
    <lineage>
        <taxon>Eukaryota</taxon>
        <taxon>Viridiplantae</taxon>
        <taxon>Streptophyta</taxon>
        <taxon>Embryophyta</taxon>
        <taxon>Tracheophyta</taxon>
        <taxon>Spermatophyta</taxon>
        <taxon>Magnoliopsida</taxon>
        <taxon>eudicotyledons</taxon>
        <taxon>Gunneridae</taxon>
        <taxon>Pentapetalae</taxon>
        <taxon>rosids</taxon>
        <taxon>fabids</taxon>
        <taxon>Malpighiales</taxon>
        <taxon>Erythroxylaceae</taxon>
        <taxon>Erythroxylum</taxon>
    </lineage>
</organism>
<dbReference type="Gene3D" id="1.20.1080.10">
    <property type="entry name" value="Glycerol uptake facilitator protein"/>
    <property type="match status" value="1"/>
</dbReference>
<dbReference type="InterPro" id="IPR022357">
    <property type="entry name" value="MIP_CS"/>
</dbReference>
<protein>
    <submittedName>
        <fullName evidence="9">Uncharacterized protein</fullName>
    </submittedName>
</protein>
<dbReference type="GO" id="GO:0009705">
    <property type="term" value="C:plant-type vacuole membrane"/>
    <property type="evidence" value="ECO:0007669"/>
    <property type="project" value="TreeGrafter"/>
</dbReference>
<evidence type="ECO:0000256" key="7">
    <source>
        <dbReference type="RuleBase" id="RU000477"/>
    </source>
</evidence>
<name>A0AAV8SCL0_9ROSI</name>
<reference evidence="9 10" key="1">
    <citation type="submission" date="2021-09" db="EMBL/GenBank/DDBJ databases">
        <title>Genomic insights and catalytic innovation underlie evolution of tropane alkaloids biosynthesis.</title>
        <authorList>
            <person name="Wang Y.-J."/>
            <person name="Tian T."/>
            <person name="Huang J.-P."/>
            <person name="Huang S.-X."/>
        </authorList>
    </citation>
    <scope>NUCLEOTIDE SEQUENCE [LARGE SCALE GENOMIC DNA]</scope>
    <source>
        <strain evidence="9">KIB-2018</strain>
        <tissue evidence="9">Leaf</tissue>
    </source>
</reference>
<feature type="transmembrane region" description="Helical" evidence="8">
    <location>
        <begin position="147"/>
        <end position="166"/>
    </location>
</feature>
<dbReference type="AlphaFoldDB" id="A0AAV8SCL0"/>
<dbReference type="PROSITE" id="PS00221">
    <property type="entry name" value="MIP"/>
    <property type="match status" value="1"/>
</dbReference>
<feature type="transmembrane region" description="Helical" evidence="8">
    <location>
        <begin position="178"/>
        <end position="199"/>
    </location>
</feature>